<name>A0A4P9WNK6_9FUNG</name>
<evidence type="ECO:0008006" key="3">
    <source>
        <dbReference type="Google" id="ProtNLM"/>
    </source>
</evidence>
<evidence type="ECO:0000313" key="1">
    <source>
        <dbReference type="EMBL" id="RKO92780.1"/>
    </source>
</evidence>
<reference evidence="2" key="1">
    <citation type="journal article" date="2018" name="Nat. Microbiol.">
        <title>Leveraging single-cell genomics to expand the fungal tree of life.</title>
        <authorList>
            <person name="Ahrendt S.R."/>
            <person name="Quandt C.A."/>
            <person name="Ciobanu D."/>
            <person name="Clum A."/>
            <person name="Salamov A."/>
            <person name="Andreopoulos B."/>
            <person name="Cheng J.F."/>
            <person name="Woyke T."/>
            <person name="Pelin A."/>
            <person name="Henrissat B."/>
            <person name="Reynolds N.K."/>
            <person name="Benny G.L."/>
            <person name="Smith M.E."/>
            <person name="James T.Y."/>
            <person name="Grigoriev I.V."/>
        </authorList>
    </citation>
    <scope>NUCLEOTIDE SEQUENCE [LARGE SCALE GENOMIC DNA]</scope>
</reference>
<evidence type="ECO:0000313" key="2">
    <source>
        <dbReference type="Proteomes" id="UP000269721"/>
    </source>
</evidence>
<gene>
    <name evidence="1" type="ORF">BDK51DRAFT_31592</name>
</gene>
<accession>A0A4P9WNK6</accession>
<dbReference type="Proteomes" id="UP000269721">
    <property type="component" value="Unassembled WGS sequence"/>
</dbReference>
<organism evidence="1 2">
    <name type="scientific">Blyttiomyces helicus</name>
    <dbReference type="NCBI Taxonomy" id="388810"/>
    <lineage>
        <taxon>Eukaryota</taxon>
        <taxon>Fungi</taxon>
        <taxon>Fungi incertae sedis</taxon>
        <taxon>Chytridiomycota</taxon>
        <taxon>Chytridiomycota incertae sedis</taxon>
        <taxon>Chytridiomycetes</taxon>
        <taxon>Chytridiomycetes incertae sedis</taxon>
        <taxon>Blyttiomyces</taxon>
    </lineage>
</organism>
<dbReference type="EMBL" id="KZ994499">
    <property type="protein sequence ID" value="RKO92780.1"/>
    <property type="molecule type" value="Genomic_DNA"/>
</dbReference>
<sequence length="296" mass="33890">MIEENHRSILKDNASKDVARNYRFFARQGEDLKLQLPSYPHSKTRTAPLPLCPEPSLPAPPRDAKRAIESFIFSRPEFHMRHLPLLRQRVRPPFEVWREIFFYVQDVFCRRWRGPNYADLSACLRVCKTWEPAASEVLWDYIILSSATAFRRSWTPAALAPPACMDFEEDLFVDFVKDSLFRSVQSLPVQSNWGRLDVPPSGPTIRFLCALLGSCPRLKLLSTCLPCVASHRTLPHDDCKSWGKNHQVASHQDRVPDRVDPKIFYRALIATVGVIFEDFVVLGPKSTFEGAVPLAR</sequence>
<keyword evidence="2" id="KW-1185">Reference proteome</keyword>
<dbReference type="AlphaFoldDB" id="A0A4P9WNK6"/>
<proteinExistence type="predicted"/>
<protein>
    <recommendedName>
        <fullName evidence="3">F-box domain-containing protein</fullName>
    </recommendedName>
</protein>